<evidence type="ECO:0000313" key="1">
    <source>
        <dbReference type="EMBL" id="SFM13515.1"/>
    </source>
</evidence>
<organism evidence="1 2">
    <name type="scientific">Nitrosomonas nitrosa</name>
    <dbReference type="NCBI Taxonomy" id="52442"/>
    <lineage>
        <taxon>Bacteria</taxon>
        <taxon>Pseudomonadati</taxon>
        <taxon>Pseudomonadota</taxon>
        <taxon>Betaproteobacteria</taxon>
        <taxon>Nitrosomonadales</taxon>
        <taxon>Nitrosomonadaceae</taxon>
        <taxon>Nitrosomonas</taxon>
    </lineage>
</organism>
<gene>
    <name evidence="1" type="ORF">SAMN05421880_10772</name>
</gene>
<protein>
    <submittedName>
        <fullName evidence="1">Uncharacterized protein</fullName>
    </submittedName>
</protein>
<evidence type="ECO:0000313" key="2">
    <source>
        <dbReference type="Proteomes" id="UP000199561"/>
    </source>
</evidence>
<accession>A0A1I4NDP8</accession>
<reference evidence="1 2" key="1">
    <citation type="submission" date="2016-10" db="EMBL/GenBank/DDBJ databases">
        <authorList>
            <person name="de Groot N.N."/>
        </authorList>
    </citation>
    <scope>NUCLEOTIDE SEQUENCE [LARGE SCALE GENOMIC DNA]</scope>
    <source>
        <strain evidence="1 2">Nm146</strain>
    </source>
</reference>
<dbReference type="Proteomes" id="UP000199561">
    <property type="component" value="Unassembled WGS sequence"/>
</dbReference>
<dbReference type="AlphaFoldDB" id="A0A1I4NDP8"/>
<name>A0A1I4NDP8_9PROT</name>
<dbReference type="EMBL" id="FOUF01000007">
    <property type="protein sequence ID" value="SFM13515.1"/>
    <property type="molecule type" value="Genomic_DNA"/>
</dbReference>
<dbReference type="STRING" id="52442.SAMN05421880_10772"/>
<sequence>MVVMPQISTRIEILDSVPDLVVPDPVVILRNLEVDFISTLQACYI</sequence>
<keyword evidence="2" id="KW-1185">Reference proteome</keyword>
<proteinExistence type="predicted"/>